<evidence type="ECO:0000256" key="1">
    <source>
        <dbReference type="SAM" id="MobiDB-lite"/>
    </source>
</evidence>
<organism evidence="2 3">
    <name type="scientific">Pelobates cultripes</name>
    <name type="common">Western spadefoot toad</name>
    <dbReference type="NCBI Taxonomy" id="61616"/>
    <lineage>
        <taxon>Eukaryota</taxon>
        <taxon>Metazoa</taxon>
        <taxon>Chordata</taxon>
        <taxon>Craniata</taxon>
        <taxon>Vertebrata</taxon>
        <taxon>Euteleostomi</taxon>
        <taxon>Amphibia</taxon>
        <taxon>Batrachia</taxon>
        <taxon>Anura</taxon>
        <taxon>Pelobatoidea</taxon>
        <taxon>Pelobatidae</taxon>
        <taxon>Pelobates</taxon>
    </lineage>
</organism>
<gene>
    <name evidence="2" type="ORF">PECUL_23A038761</name>
</gene>
<accession>A0AAD1SS58</accession>
<evidence type="ECO:0000313" key="2">
    <source>
        <dbReference type="EMBL" id="CAH2310780.1"/>
    </source>
</evidence>
<dbReference type="EMBL" id="OW240919">
    <property type="protein sequence ID" value="CAH2310780.1"/>
    <property type="molecule type" value="Genomic_DNA"/>
</dbReference>
<protein>
    <submittedName>
        <fullName evidence="2">Uncharacterized protein</fullName>
    </submittedName>
</protein>
<keyword evidence="3" id="KW-1185">Reference proteome</keyword>
<reference evidence="2" key="1">
    <citation type="submission" date="2022-03" db="EMBL/GenBank/DDBJ databases">
        <authorList>
            <person name="Alioto T."/>
            <person name="Alioto T."/>
            <person name="Gomez Garrido J."/>
        </authorList>
    </citation>
    <scope>NUCLEOTIDE SEQUENCE</scope>
</reference>
<name>A0AAD1SS58_PELCU</name>
<feature type="region of interest" description="Disordered" evidence="1">
    <location>
        <begin position="38"/>
        <end position="80"/>
    </location>
</feature>
<feature type="compositionally biased region" description="Basic and acidic residues" evidence="1">
    <location>
        <begin position="68"/>
        <end position="80"/>
    </location>
</feature>
<evidence type="ECO:0000313" key="3">
    <source>
        <dbReference type="Proteomes" id="UP001295444"/>
    </source>
</evidence>
<proteinExistence type="predicted"/>
<dbReference type="AlphaFoldDB" id="A0AAD1SS58"/>
<dbReference type="Proteomes" id="UP001295444">
    <property type="component" value="Chromosome 08"/>
</dbReference>
<sequence length="150" mass="16976">MAEAMCTLAPSNEGVDTLTKLDQIFTRFWSRLHGWTTSSKHQDLTGGSPSRVPSGDIRKRVAATPSTREPRQKLPHSLPERREPRYLLGFGPGRLHLALYVPKIKLMNSLWAPCGLTLLLQATPPRQLFRWSKVQCLFQWDTDLPTEGIV</sequence>